<organism evidence="2 3">
    <name type="scientific">Orbilia oligospora</name>
    <name type="common">Nematode-trapping fungus</name>
    <name type="synonym">Arthrobotrys oligospora</name>
    <dbReference type="NCBI Taxonomy" id="2813651"/>
    <lineage>
        <taxon>Eukaryota</taxon>
        <taxon>Fungi</taxon>
        <taxon>Dikarya</taxon>
        <taxon>Ascomycota</taxon>
        <taxon>Pezizomycotina</taxon>
        <taxon>Orbiliomycetes</taxon>
        <taxon>Orbiliales</taxon>
        <taxon>Orbiliaceae</taxon>
        <taxon>Orbilia</taxon>
    </lineage>
</organism>
<feature type="region of interest" description="Disordered" evidence="1">
    <location>
        <begin position="540"/>
        <end position="620"/>
    </location>
</feature>
<evidence type="ECO:0000313" key="2">
    <source>
        <dbReference type="EMBL" id="KAF3225652.1"/>
    </source>
</evidence>
<name>A0A7C8QVU3_ORBOL</name>
<comment type="caution">
    <text evidence="2">The sequence shown here is derived from an EMBL/GenBank/DDBJ whole genome shotgun (WGS) entry which is preliminary data.</text>
</comment>
<gene>
    <name evidence="2" type="ORF">TWF106_002168</name>
</gene>
<feature type="region of interest" description="Disordered" evidence="1">
    <location>
        <begin position="1"/>
        <end position="48"/>
    </location>
</feature>
<evidence type="ECO:0000313" key="3">
    <source>
        <dbReference type="Proteomes" id="UP000472727"/>
    </source>
</evidence>
<dbReference type="AlphaFoldDB" id="A0A7C8QVU3"/>
<protein>
    <submittedName>
        <fullName evidence="2">Uncharacterized protein</fullName>
    </submittedName>
</protein>
<sequence>MSRFPEALKDTVSSGSSPPRGRQPAVSSPFPAAPVTPTRRRNSAPTFSPSSHANILRVYPFDGAQAIVVNNLSVFDREIRTAGAFIHVDFYNNINAFVLRVVVPTRQFEDAPPLTRGVLSDHLELGRLTLFVAEDQGRDGSGYFSVRTRPEIVALERQLASVEVPEIMVAGVVALSDPILLSDAGLDHEVVSFNSLDGVSQAAVRRWCERYGSGRPNRRSDNIEIPDTAPVARSRETTRLLRELRILRRGSRGTAIIQWIITREIRRFRGYIEEHPLYEQATNLLQRFQQLFNEAVLETTTHNNIRASSNQESVGGRIWVRFDINGVVERPTHTYTRNRARNDAAIVGAFDPQQDVRNRLTRIDWQIAQELFFRAFPALTVTTVNRTDSAGRMTTVTTINNAQTPASRTAGRLAQFGLSTPPSPTPDATLSPTQVSFFADTDCRSSQTPSEYAAYHARHASARRQWPEAIRASCHDEREASPGLSHYEDQNRPRDEWHVIGGNGGAAILSGHPGGIDGSYLQSLGFPITRGGELKRRLTAASYRSPSQRENEAKRMRRFPTPEPYNGARRALGEIRLIRAEEDQEEEVLEFSEDEEDEEDEEEEGENEMDWDRLNEGEGI</sequence>
<feature type="compositionally biased region" description="Basic and acidic residues" evidence="1">
    <location>
        <begin position="610"/>
        <end position="620"/>
    </location>
</feature>
<feature type="compositionally biased region" description="Acidic residues" evidence="1">
    <location>
        <begin position="582"/>
        <end position="609"/>
    </location>
</feature>
<feature type="compositionally biased region" description="Basic and acidic residues" evidence="1">
    <location>
        <begin position="571"/>
        <end position="581"/>
    </location>
</feature>
<dbReference type="Proteomes" id="UP000472727">
    <property type="component" value="Unassembled WGS sequence"/>
</dbReference>
<evidence type="ECO:0000256" key="1">
    <source>
        <dbReference type="SAM" id="MobiDB-lite"/>
    </source>
</evidence>
<feature type="compositionally biased region" description="Low complexity" evidence="1">
    <location>
        <begin position="13"/>
        <end position="37"/>
    </location>
</feature>
<accession>A0A7C8QVU3</accession>
<dbReference type="EMBL" id="WIWS01000014">
    <property type="protein sequence ID" value="KAF3225652.1"/>
    <property type="molecule type" value="Genomic_DNA"/>
</dbReference>
<reference evidence="2 3" key="1">
    <citation type="submission" date="2019-06" db="EMBL/GenBank/DDBJ databases">
        <authorList>
            <person name="Palmer J.M."/>
        </authorList>
    </citation>
    <scope>NUCLEOTIDE SEQUENCE [LARGE SCALE GENOMIC DNA]</scope>
    <source>
        <strain evidence="2 3">TWF106</strain>
    </source>
</reference>
<proteinExistence type="predicted"/>